<dbReference type="RefSeq" id="WP_085768006.1">
    <property type="nucleotide sequence ID" value="NZ_CP019344.1"/>
</dbReference>
<name>A0A1W6MNL1_9FLAO</name>
<dbReference type="EMBL" id="CP019344">
    <property type="protein sequence ID" value="ARN79203.1"/>
    <property type="molecule type" value="Genomic_DNA"/>
</dbReference>
<organism evidence="2 3">
    <name type="scientific">Nonlabens spongiae</name>
    <dbReference type="NCBI Taxonomy" id="331648"/>
    <lineage>
        <taxon>Bacteria</taxon>
        <taxon>Pseudomonadati</taxon>
        <taxon>Bacteroidota</taxon>
        <taxon>Flavobacteriia</taxon>
        <taxon>Flavobacteriales</taxon>
        <taxon>Flavobacteriaceae</taxon>
        <taxon>Nonlabens</taxon>
    </lineage>
</organism>
<keyword evidence="1" id="KW-0732">Signal</keyword>
<feature type="signal peptide" evidence="1">
    <location>
        <begin position="1"/>
        <end position="19"/>
    </location>
</feature>
<proteinExistence type="predicted"/>
<keyword evidence="3" id="KW-1185">Reference proteome</keyword>
<dbReference type="OrthoDB" id="1114455at2"/>
<evidence type="ECO:0000256" key="1">
    <source>
        <dbReference type="SAM" id="SignalP"/>
    </source>
</evidence>
<accession>A0A1W6MNL1</accession>
<dbReference type="STRING" id="331648.BST97_15105"/>
<dbReference type="Proteomes" id="UP000193431">
    <property type="component" value="Chromosome"/>
</dbReference>
<dbReference type="AlphaFoldDB" id="A0A1W6MNL1"/>
<protein>
    <recommendedName>
        <fullName evidence="4">Type IX secretion system membrane protein PorP/SprF</fullName>
    </recommendedName>
</protein>
<gene>
    <name evidence="2" type="ORF">BST97_15105</name>
</gene>
<reference evidence="2 3" key="1">
    <citation type="submission" date="2016-11" db="EMBL/GenBank/DDBJ databases">
        <title>Trade-off between light-utilization and light-protection in marine flavobacteria.</title>
        <authorList>
            <person name="Kumagai Y."/>
        </authorList>
    </citation>
    <scope>NUCLEOTIDE SEQUENCE [LARGE SCALE GENOMIC DNA]</scope>
    <source>
        <strain evidence="2 3">JCM 13191</strain>
    </source>
</reference>
<dbReference type="InterPro" id="IPR019861">
    <property type="entry name" value="PorP/SprF_Bacteroidetes"/>
</dbReference>
<dbReference type="Pfam" id="PF11751">
    <property type="entry name" value="PorP_SprF"/>
    <property type="match status" value="1"/>
</dbReference>
<evidence type="ECO:0000313" key="2">
    <source>
        <dbReference type="EMBL" id="ARN79203.1"/>
    </source>
</evidence>
<dbReference type="NCBIfam" id="TIGR03519">
    <property type="entry name" value="T9SS_PorP_fam"/>
    <property type="match status" value="1"/>
</dbReference>
<sequence length="310" mass="35006">MKKVWCVLVYLAFAKALLAQQDLQYTHYRYNPTLINPAYAGSREAATITGMYRAQWVGLDGAPVTQVLTAHSPVGESGVGLGLSLFQDQIGPARETFVGVDGSYALDFENGNKLYFGLKAGFQLLDVDFNRANIFDRTDPELLQNVDNEFAPIVGVGLFYQSDRWYAGLSTPNMFQNEHFDEDSDLNDRFIARESIHFYATGGYVFDINNAIELMPATILKYVEEAPLQIDLTSNVRFYERFTLGVAYRWDAAVSGLAAFQINNNFLVGFAYDREVTDLGNTQFNSGSYEVFLRYEIFSNPRVMNSPRFF</sequence>
<evidence type="ECO:0008006" key="4">
    <source>
        <dbReference type="Google" id="ProtNLM"/>
    </source>
</evidence>
<feature type="chain" id="PRO_5012709815" description="Type IX secretion system membrane protein PorP/SprF" evidence="1">
    <location>
        <begin position="20"/>
        <end position="310"/>
    </location>
</feature>
<evidence type="ECO:0000313" key="3">
    <source>
        <dbReference type="Proteomes" id="UP000193431"/>
    </source>
</evidence>